<dbReference type="OrthoDB" id="517356at2"/>
<dbReference type="HAMAP" id="MF_00101">
    <property type="entry name" value="AcpS"/>
    <property type="match status" value="1"/>
</dbReference>
<dbReference type="NCBIfam" id="TIGR00556">
    <property type="entry name" value="pantethn_trn"/>
    <property type="match status" value="1"/>
</dbReference>
<comment type="function">
    <text evidence="8">Transfers the 4'-phosphopantetheine moiety from coenzyme A to a Ser of acyl-carrier-protein.</text>
</comment>
<evidence type="ECO:0000256" key="5">
    <source>
        <dbReference type="ARBA" id="ARBA00022842"/>
    </source>
</evidence>
<evidence type="ECO:0000259" key="9">
    <source>
        <dbReference type="Pfam" id="PF01648"/>
    </source>
</evidence>
<dbReference type="EMBL" id="RXFM01000084">
    <property type="protein sequence ID" value="RST63376.1"/>
    <property type="molecule type" value="Genomic_DNA"/>
</dbReference>
<dbReference type="Proteomes" id="UP000279470">
    <property type="component" value="Unassembled WGS sequence"/>
</dbReference>
<keyword evidence="3 8" id="KW-0479">Metal-binding</keyword>
<dbReference type="RefSeq" id="WP_126045102.1">
    <property type="nucleotide sequence ID" value="NZ_RXFM01000084.1"/>
</dbReference>
<dbReference type="EC" id="2.7.8.7" evidence="8"/>
<evidence type="ECO:0000256" key="3">
    <source>
        <dbReference type="ARBA" id="ARBA00022723"/>
    </source>
</evidence>
<evidence type="ECO:0000256" key="2">
    <source>
        <dbReference type="ARBA" id="ARBA00022679"/>
    </source>
</evidence>
<dbReference type="AlphaFoldDB" id="A0A3R9Y6J7"/>
<feature type="binding site" evidence="8">
    <location>
        <position position="8"/>
    </location>
    <ligand>
        <name>Mg(2+)</name>
        <dbReference type="ChEBI" id="CHEBI:18420"/>
    </ligand>
</feature>
<dbReference type="InterPro" id="IPR002582">
    <property type="entry name" value="ACPS"/>
</dbReference>
<evidence type="ECO:0000256" key="6">
    <source>
        <dbReference type="ARBA" id="ARBA00023098"/>
    </source>
</evidence>
<evidence type="ECO:0000313" key="11">
    <source>
        <dbReference type="Proteomes" id="UP000279470"/>
    </source>
</evidence>
<feature type="domain" description="4'-phosphopantetheinyl transferase" evidence="9">
    <location>
        <begin position="4"/>
        <end position="95"/>
    </location>
</feature>
<keyword evidence="11" id="KW-1185">Reference proteome</keyword>
<comment type="cofactor">
    <cofactor evidence="8">
        <name>Mg(2+)</name>
        <dbReference type="ChEBI" id="CHEBI:18420"/>
    </cofactor>
</comment>
<gene>
    <name evidence="8 10" type="primary">acpS</name>
    <name evidence="10" type="ORF">EIC27_05550</name>
</gene>
<protein>
    <recommendedName>
        <fullName evidence="8">Holo-[acyl-carrier-protein] synthase</fullName>
        <shortName evidence="8">Holo-ACP synthase</shortName>
        <ecNumber evidence="8">2.7.8.7</ecNumber>
    </recommendedName>
    <alternativeName>
        <fullName evidence="8">4'-phosphopantetheinyl transferase AcpS</fullName>
    </alternativeName>
</protein>
<dbReference type="InterPro" id="IPR008278">
    <property type="entry name" value="4-PPantetheinyl_Trfase_dom"/>
</dbReference>
<dbReference type="GO" id="GO:0008897">
    <property type="term" value="F:holo-[acyl-carrier-protein] synthase activity"/>
    <property type="evidence" value="ECO:0007669"/>
    <property type="project" value="UniProtKB-UniRule"/>
</dbReference>
<evidence type="ECO:0000256" key="7">
    <source>
        <dbReference type="ARBA" id="ARBA00023160"/>
    </source>
</evidence>
<dbReference type="GO" id="GO:0005737">
    <property type="term" value="C:cytoplasm"/>
    <property type="evidence" value="ECO:0007669"/>
    <property type="project" value="UniProtKB-SubCell"/>
</dbReference>
<comment type="subcellular location">
    <subcellularLocation>
        <location evidence="8">Cytoplasm</location>
    </subcellularLocation>
</comment>
<evidence type="ECO:0000256" key="4">
    <source>
        <dbReference type="ARBA" id="ARBA00022832"/>
    </source>
</evidence>
<dbReference type="Pfam" id="PF01648">
    <property type="entry name" value="ACPS"/>
    <property type="match status" value="1"/>
</dbReference>
<dbReference type="SUPFAM" id="SSF56214">
    <property type="entry name" value="4'-phosphopantetheinyl transferase"/>
    <property type="match status" value="1"/>
</dbReference>
<dbReference type="Gene3D" id="3.90.470.20">
    <property type="entry name" value="4'-phosphopantetheinyl transferase domain"/>
    <property type="match status" value="1"/>
</dbReference>
<dbReference type="NCBIfam" id="TIGR00516">
    <property type="entry name" value="acpS"/>
    <property type="match status" value="1"/>
</dbReference>
<dbReference type="GO" id="GO:0006633">
    <property type="term" value="P:fatty acid biosynthetic process"/>
    <property type="evidence" value="ECO:0007669"/>
    <property type="project" value="UniProtKB-UniRule"/>
</dbReference>
<evidence type="ECO:0000256" key="1">
    <source>
        <dbReference type="ARBA" id="ARBA00022516"/>
    </source>
</evidence>
<dbReference type="GO" id="GO:0000287">
    <property type="term" value="F:magnesium ion binding"/>
    <property type="evidence" value="ECO:0007669"/>
    <property type="project" value="UniProtKB-UniRule"/>
</dbReference>
<keyword evidence="4 8" id="KW-0276">Fatty acid metabolism</keyword>
<keyword evidence="8" id="KW-0963">Cytoplasm</keyword>
<comment type="caution">
    <text evidence="10">The sequence shown here is derived from an EMBL/GenBank/DDBJ whole genome shotgun (WGS) entry which is preliminary data.</text>
</comment>
<dbReference type="InterPro" id="IPR037143">
    <property type="entry name" value="4-PPantetheinyl_Trfase_dom_sf"/>
</dbReference>
<keyword evidence="1 8" id="KW-0444">Lipid biosynthesis</keyword>
<feature type="binding site" evidence="8">
    <location>
        <position position="56"/>
    </location>
    <ligand>
        <name>Mg(2+)</name>
        <dbReference type="ChEBI" id="CHEBI:18420"/>
    </ligand>
</feature>
<reference evidence="11" key="1">
    <citation type="submission" date="2018-11" db="EMBL/GenBank/DDBJ databases">
        <title>Phylogenetic, genomic, and biogeographic characterization of a novel and ubiquitous marine invertebrate-associated Rickettsiales parasite, Candidatus Marinoinvertebrata rohwerii, gen. nov., sp. nov.</title>
        <authorList>
            <person name="Klinges J.G."/>
            <person name="Rosales S.M."/>
            <person name="Mcminds R."/>
            <person name="Shaver E.C."/>
            <person name="Shantz A."/>
            <person name="Peters E.C."/>
            <person name="Burkepile D.E."/>
            <person name="Silliman B.R."/>
            <person name="Vega Thurber R.L."/>
        </authorList>
    </citation>
    <scope>NUCLEOTIDE SEQUENCE [LARGE SCALE GENOMIC DNA]</scope>
    <source>
        <strain evidence="11">a_cerv_44</strain>
    </source>
</reference>
<organism evidence="10 11">
    <name type="scientific">Candidatus Aquarickettsia rohweri</name>
    <dbReference type="NCBI Taxonomy" id="2602574"/>
    <lineage>
        <taxon>Bacteria</taxon>
        <taxon>Pseudomonadati</taxon>
        <taxon>Pseudomonadota</taxon>
        <taxon>Alphaproteobacteria</taxon>
        <taxon>Rickettsiales</taxon>
        <taxon>Candidatus Midichloriaceae</taxon>
        <taxon>Candidatus Aquarickettsia</taxon>
    </lineage>
</organism>
<comment type="similarity">
    <text evidence="8">Belongs to the P-Pant transferase superfamily. AcpS family.</text>
</comment>
<accession>A0A3R9Y6J7</accession>
<evidence type="ECO:0000256" key="8">
    <source>
        <dbReference type="HAMAP-Rule" id="MF_00101"/>
    </source>
</evidence>
<keyword evidence="6 8" id="KW-0443">Lipid metabolism</keyword>
<keyword evidence="7 8" id="KW-0275">Fatty acid biosynthesis</keyword>
<proteinExistence type="inferred from homology"/>
<comment type="catalytic activity">
    <reaction evidence="8">
        <text>apo-[ACP] + CoA = holo-[ACP] + adenosine 3',5'-bisphosphate + H(+)</text>
        <dbReference type="Rhea" id="RHEA:12068"/>
        <dbReference type="Rhea" id="RHEA-COMP:9685"/>
        <dbReference type="Rhea" id="RHEA-COMP:9690"/>
        <dbReference type="ChEBI" id="CHEBI:15378"/>
        <dbReference type="ChEBI" id="CHEBI:29999"/>
        <dbReference type="ChEBI" id="CHEBI:57287"/>
        <dbReference type="ChEBI" id="CHEBI:58343"/>
        <dbReference type="ChEBI" id="CHEBI:64479"/>
        <dbReference type="EC" id="2.7.8.7"/>
    </reaction>
</comment>
<evidence type="ECO:0000313" key="10">
    <source>
        <dbReference type="EMBL" id="RST63376.1"/>
    </source>
</evidence>
<dbReference type="InterPro" id="IPR004568">
    <property type="entry name" value="Ppantetheine-prot_Trfase_dom"/>
</dbReference>
<keyword evidence="5 8" id="KW-0460">Magnesium</keyword>
<keyword evidence="2 8" id="KW-0808">Transferase</keyword>
<sequence>MIIGVGCDIIDIRRVKTLITKYNDKFFDRIFTKKEILYGKSINNVSYFAKRFSAKEAYAKATKFGIGRNISFKDIEVLNDKKGAPFFNEHPFQSQNINAFLSMSDEWPYAISYVILEKI</sequence>
<name>A0A3R9Y6J7_9RICK</name>